<dbReference type="GO" id="GO:0006515">
    <property type="term" value="P:protein quality control for misfolded or incompletely synthesized proteins"/>
    <property type="evidence" value="ECO:0007669"/>
    <property type="project" value="UniProtKB-UniRule"/>
</dbReference>
<dbReference type="PANTHER" id="PTHR17224:SF1">
    <property type="entry name" value="PEPTIDYL-TRNA HYDROLASE"/>
    <property type="match status" value="1"/>
</dbReference>
<dbReference type="HOGENOM" id="CLU_062456_4_1_9"/>
<dbReference type="GO" id="GO:0004045">
    <property type="term" value="F:peptidyl-tRNA hydrolase activity"/>
    <property type="evidence" value="ECO:0007669"/>
    <property type="project" value="UniProtKB-UniRule"/>
</dbReference>
<comment type="subunit">
    <text evidence="8">Monomer.</text>
</comment>
<feature type="binding site" evidence="8">
    <location>
        <position position="85"/>
    </location>
    <ligand>
        <name>tRNA</name>
        <dbReference type="ChEBI" id="CHEBI:17843"/>
    </ligand>
</feature>
<feature type="site" description="Stabilizes the basic form of H active site to accept a proton" evidence="8">
    <location>
        <position position="110"/>
    </location>
</feature>
<accession>D9TIS9</accession>
<protein>
    <recommendedName>
        <fullName evidence="7 8">Peptidyl-tRNA hydrolase</fullName>
        <shortName evidence="8">Pth</shortName>
        <ecNumber evidence="1 8">3.1.1.29</ecNumber>
    </recommendedName>
</protein>
<dbReference type="GO" id="GO:0005737">
    <property type="term" value="C:cytoplasm"/>
    <property type="evidence" value="ECO:0007669"/>
    <property type="project" value="UniProtKB-SubCell"/>
</dbReference>
<keyword evidence="12" id="KW-1185">Reference proteome</keyword>
<evidence type="ECO:0000256" key="5">
    <source>
        <dbReference type="ARBA" id="ARBA00038063"/>
    </source>
</evidence>
<keyword evidence="3 8" id="KW-0378">Hydrolase</keyword>
<dbReference type="InterPro" id="IPR036416">
    <property type="entry name" value="Pept_tRNA_hydro_sf"/>
</dbReference>
<comment type="similarity">
    <text evidence="5 8 10">Belongs to the PTH family.</text>
</comment>
<evidence type="ECO:0000256" key="4">
    <source>
        <dbReference type="ARBA" id="ARBA00022884"/>
    </source>
</evidence>
<evidence type="ECO:0000256" key="8">
    <source>
        <dbReference type="HAMAP-Rule" id="MF_00083"/>
    </source>
</evidence>
<dbReference type="EC" id="3.1.1.29" evidence="1 8"/>
<evidence type="ECO:0000256" key="6">
    <source>
        <dbReference type="ARBA" id="ARBA00048707"/>
    </source>
</evidence>
<feature type="active site" description="Proton acceptor" evidence="8">
    <location>
        <position position="38"/>
    </location>
</feature>
<dbReference type="Pfam" id="PF01195">
    <property type="entry name" value="Pept_tRNA_hydro"/>
    <property type="match status" value="1"/>
</dbReference>
<dbReference type="EMBL" id="CP002164">
    <property type="protein sequence ID" value="ADL41911.1"/>
    <property type="molecule type" value="Genomic_DNA"/>
</dbReference>
<dbReference type="NCBIfam" id="TIGR00447">
    <property type="entry name" value="pth"/>
    <property type="match status" value="1"/>
</dbReference>
<feature type="site" description="Discriminates between blocked and unblocked aminoacyl-tRNA" evidence="8">
    <location>
        <position position="28"/>
    </location>
</feature>
<evidence type="ECO:0000256" key="3">
    <source>
        <dbReference type="ARBA" id="ARBA00022801"/>
    </source>
</evidence>
<comment type="catalytic activity">
    <reaction evidence="6 8 9">
        <text>an N-acyl-L-alpha-aminoacyl-tRNA + H2O = an N-acyl-L-amino acid + a tRNA + H(+)</text>
        <dbReference type="Rhea" id="RHEA:54448"/>
        <dbReference type="Rhea" id="RHEA-COMP:10123"/>
        <dbReference type="Rhea" id="RHEA-COMP:13883"/>
        <dbReference type="ChEBI" id="CHEBI:15377"/>
        <dbReference type="ChEBI" id="CHEBI:15378"/>
        <dbReference type="ChEBI" id="CHEBI:59874"/>
        <dbReference type="ChEBI" id="CHEBI:78442"/>
        <dbReference type="ChEBI" id="CHEBI:138191"/>
        <dbReference type="EC" id="3.1.1.29"/>
    </reaction>
</comment>
<comment type="subcellular location">
    <subcellularLocation>
        <location evidence="8">Cytoplasm</location>
    </subcellularLocation>
</comment>
<keyword evidence="8" id="KW-0963">Cytoplasm</keyword>
<dbReference type="PROSITE" id="PS01196">
    <property type="entry name" value="PEPT_TRNA_HYDROL_2"/>
    <property type="match status" value="1"/>
</dbReference>
<dbReference type="STRING" id="608506.COB47_0593"/>
<dbReference type="SUPFAM" id="SSF53178">
    <property type="entry name" value="Peptidyl-tRNA hydrolase-like"/>
    <property type="match status" value="1"/>
</dbReference>
<dbReference type="Gene3D" id="3.40.50.1470">
    <property type="entry name" value="Peptidyl-tRNA hydrolase"/>
    <property type="match status" value="1"/>
</dbReference>
<feature type="binding site" evidence="8">
    <location>
        <position position="33"/>
    </location>
    <ligand>
        <name>tRNA</name>
        <dbReference type="ChEBI" id="CHEBI:17843"/>
    </ligand>
</feature>
<evidence type="ECO:0000256" key="9">
    <source>
        <dbReference type="RuleBase" id="RU000673"/>
    </source>
</evidence>
<evidence type="ECO:0000256" key="1">
    <source>
        <dbReference type="ARBA" id="ARBA00013260"/>
    </source>
</evidence>
<sequence length="207" mass="23524">MYFKRQPVFVGLKRSENRLDYIIAGLGNPGDRYTFTRHNVGFLTIDYLAQFFNTKVDKIKFKGLVGSFEYAGKKVLLLKPMTYMNASGESIIEAVNFYKIKPEKLIVIYDDIAFDVGVVKMRKKGSDGGHNGVKSIIQRLGTEEFPRIRIGIGVPKYDMVKYVLSEFEDGEKEKIFRAIEKASNGIKILLESDIDRAMNYINGDVVV</sequence>
<dbReference type="PROSITE" id="PS01195">
    <property type="entry name" value="PEPT_TRNA_HYDROL_1"/>
    <property type="match status" value="1"/>
</dbReference>
<evidence type="ECO:0000256" key="7">
    <source>
        <dbReference type="ARBA" id="ARBA00050038"/>
    </source>
</evidence>
<name>D9TIS9_CALOO</name>
<dbReference type="Proteomes" id="UP000000347">
    <property type="component" value="Chromosome"/>
</dbReference>
<dbReference type="GO" id="GO:0072344">
    <property type="term" value="P:rescue of stalled ribosome"/>
    <property type="evidence" value="ECO:0007669"/>
    <property type="project" value="UniProtKB-UniRule"/>
</dbReference>
<evidence type="ECO:0000313" key="12">
    <source>
        <dbReference type="Proteomes" id="UP000000347"/>
    </source>
</evidence>
<dbReference type="KEGG" id="cob:COB47_0593"/>
<dbReference type="InterPro" id="IPR001328">
    <property type="entry name" value="Pept_tRNA_hydro"/>
</dbReference>
<feature type="binding site" evidence="8">
    <location>
        <position position="131"/>
    </location>
    <ligand>
        <name>tRNA</name>
        <dbReference type="ChEBI" id="CHEBI:17843"/>
    </ligand>
</feature>
<reference evidence="11 12" key="1">
    <citation type="journal article" date="2010" name="J. Bacteriol.">
        <title>Complete genome sequence of the cellulolytic thermophile Caldicellulosiruptor obsidiansis OB47T.</title>
        <authorList>
            <person name="Elkins J.G."/>
            <person name="Lochner A."/>
            <person name="Hamilton-Brehm S.D."/>
            <person name="Davenport K.W."/>
            <person name="Podar M."/>
            <person name="Brown S.D."/>
            <person name="Land M.L."/>
            <person name="Hauser L.J."/>
            <person name="Klingeman D.M."/>
            <person name="Raman B."/>
            <person name="Goodwin L.A."/>
            <person name="Tapia R."/>
            <person name="Meincke L.J."/>
            <person name="Detter J.C."/>
            <person name="Bruce D.C."/>
            <person name="Han C.S."/>
            <person name="Palumbo A.V."/>
            <person name="Cottingham R.W."/>
            <person name="Keller M."/>
            <person name="Graham D.E."/>
        </authorList>
    </citation>
    <scope>NUCLEOTIDE SEQUENCE [LARGE SCALE GENOMIC DNA]</scope>
    <source>
        <strain evidence="12">ATCC BAA-2073 / strain OB47</strain>
    </source>
</reference>
<comment type="function">
    <text evidence="8">Catalyzes the release of premature peptidyl moieties from peptidyl-tRNA molecules trapped in stalled 50S ribosomal subunits, and thus maintains levels of free tRNAs and 50S ribosomes.</text>
</comment>
<organism evidence="11 12">
    <name type="scientific">Caldicellulosiruptor obsidiansis (strain ATCC BAA-2073 / JCM 16842 / OB47)</name>
    <dbReference type="NCBI Taxonomy" id="608506"/>
    <lineage>
        <taxon>Bacteria</taxon>
        <taxon>Bacillati</taxon>
        <taxon>Bacillota</taxon>
        <taxon>Bacillota incertae sedis</taxon>
        <taxon>Caldicellulosiruptorales</taxon>
        <taxon>Caldicellulosiruptoraceae</taxon>
        <taxon>Caldicellulosiruptor</taxon>
    </lineage>
</organism>
<evidence type="ECO:0000256" key="10">
    <source>
        <dbReference type="RuleBase" id="RU004320"/>
    </source>
</evidence>
<dbReference type="GO" id="GO:0000049">
    <property type="term" value="F:tRNA binding"/>
    <property type="evidence" value="ECO:0007669"/>
    <property type="project" value="UniProtKB-UniRule"/>
</dbReference>
<dbReference type="HAMAP" id="MF_00083">
    <property type="entry name" value="Pept_tRNA_hydro_bact"/>
    <property type="match status" value="1"/>
</dbReference>
<keyword evidence="2 8" id="KW-0820">tRNA-binding</keyword>
<dbReference type="PANTHER" id="PTHR17224">
    <property type="entry name" value="PEPTIDYL-TRNA HYDROLASE"/>
    <property type="match status" value="1"/>
</dbReference>
<dbReference type="InterPro" id="IPR018171">
    <property type="entry name" value="Pept_tRNA_hydro_CS"/>
</dbReference>
<evidence type="ECO:0000256" key="2">
    <source>
        <dbReference type="ARBA" id="ARBA00022555"/>
    </source>
</evidence>
<keyword evidence="4 8" id="KW-0694">RNA-binding</keyword>
<dbReference type="eggNOG" id="COG0193">
    <property type="taxonomic scope" value="Bacteria"/>
</dbReference>
<dbReference type="FunFam" id="3.40.50.1470:FF:000001">
    <property type="entry name" value="Peptidyl-tRNA hydrolase"/>
    <property type="match status" value="1"/>
</dbReference>
<comment type="function">
    <text evidence="8">Hydrolyzes ribosome-free peptidyl-tRNAs (with 1 or more amino acids incorporated), which drop off the ribosome during protein synthesis, or as a result of ribosome stalling.</text>
</comment>
<dbReference type="CDD" id="cd00462">
    <property type="entry name" value="PTH"/>
    <property type="match status" value="1"/>
</dbReference>
<dbReference type="AlphaFoldDB" id="D9TIS9"/>
<proteinExistence type="inferred from homology"/>
<evidence type="ECO:0000313" key="11">
    <source>
        <dbReference type="EMBL" id="ADL41911.1"/>
    </source>
</evidence>
<gene>
    <name evidence="8 11" type="primary">pth</name>
    <name evidence="11" type="ordered locus">COB47_0593</name>
</gene>
<feature type="binding site" evidence="8">
    <location>
        <position position="83"/>
    </location>
    <ligand>
        <name>tRNA</name>
        <dbReference type="ChEBI" id="CHEBI:17843"/>
    </ligand>
</feature>